<name>A0A8S9TKV1_PHYIN</name>
<organism evidence="1 2">
    <name type="scientific">Phytophthora infestans</name>
    <name type="common">Potato late blight agent</name>
    <name type="synonym">Botrytis infestans</name>
    <dbReference type="NCBI Taxonomy" id="4787"/>
    <lineage>
        <taxon>Eukaryota</taxon>
        <taxon>Sar</taxon>
        <taxon>Stramenopiles</taxon>
        <taxon>Oomycota</taxon>
        <taxon>Peronosporomycetes</taxon>
        <taxon>Peronosporales</taxon>
        <taxon>Peronosporaceae</taxon>
        <taxon>Phytophthora</taxon>
    </lineage>
</organism>
<accession>A0A8S9TKV1</accession>
<dbReference type="EMBL" id="JAACNO010003269">
    <property type="protein sequence ID" value="KAF4127417.1"/>
    <property type="molecule type" value="Genomic_DNA"/>
</dbReference>
<sequence length="153" mass="15332">MVLTEASAEATPCIGGTGPADRLPPVIAMVQQVAPERTSVLPLLQGRVAAEPDFGLVPHLLAAAESLILPATSPSSAPVAPAHLELGGITLDELSELLPAGSELPLELDAPWVPPTPPSSASVDASASLEVLLASPCSSPALPVVPSSKLGCN</sequence>
<proteinExistence type="predicted"/>
<protein>
    <submittedName>
        <fullName evidence="1">Uncharacterized protein</fullName>
    </submittedName>
</protein>
<dbReference type="Proteomes" id="UP000704712">
    <property type="component" value="Unassembled WGS sequence"/>
</dbReference>
<dbReference type="AlphaFoldDB" id="A0A8S9TKV1"/>
<comment type="caution">
    <text evidence="1">The sequence shown here is derived from an EMBL/GenBank/DDBJ whole genome shotgun (WGS) entry which is preliminary data.</text>
</comment>
<evidence type="ECO:0000313" key="2">
    <source>
        <dbReference type="Proteomes" id="UP000704712"/>
    </source>
</evidence>
<reference evidence="1" key="1">
    <citation type="submission" date="2020-03" db="EMBL/GenBank/DDBJ databases">
        <title>Hybrid Assembly of Korean Phytophthora infestans isolates.</title>
        <authorList>
            <person name="Prokchorchik M."/>
            <person name="Lee Y."/>
            <person name="Seo J."/>
            <person name="Cho J.-H."/>
            <person name="Park Y.-E."/>
            <person name="Jang D.-C."/>
            <person name="Im J.-S."/>
            <person name="Choi J.-G."/>
            <person name="Park H.-J."/>
            <person name="Lee G.-B."/>
            <person name="Lee Y.-G."/>
            <person name="Hong S.-Y."/>
            <person name="Cho K."/>
            <person name="Sohn K.H."/>
        </authorList>
    </citation>
    <scope>NUCLEOTIDE SEQUENCE</scope>
    <source>
        <strain evidence="1">KR_2_A2</strain>
    </source>
</reference>
<evidence type="ECO:0000313" key="1">
    <source>
        <dbReference type="EMBL" id="KAF4127417.1"/>
    </source>
</evidence>
<gene>
    <name evidence="1" type="ORF">GN958_ATG23397</name>
</gene>